<organism evidence="1 2">
    <name type="scientific">Agrobacterium rosae</name>
    <dbReference type="NCBI Taxonomy" id="1972867"/>
    <lineage>
        <taxon>Bacteria</taxon>
        <taxon>Pseudomonadati</taxon>
        <taxon>Pseudomonadota</taxon>
        <taxon>Alphaproteobacteria</taxon>
        <taxon>Hyphomicrobiales</taxon>
        <taxon>Rhizobiaceae</taxon>
        <taxon>Rhizobium/Agrobacterium group</taxon>
        <taxon>Agrobacterium</taxon>
    </lineage>
</organism>
<evidence type="ECO:0000313" key="1">
    <source>
        <dbReference type="EMBL" id="SCX30351.1"/>
    </source>
</evidence>
<dbReference type="AlphaFoldDB" id="A0A1R3TYG7"/>
<dbReference type="EMBL" id="FMUE01000009">
    <property type="protein sequence ID" value="SCX30351.1"/>
    <property type="molecule type" value="Genomic_DNA"/>
</dbReference>
<dbReference type="Proteomes" id="UP000187891">
    <property type="component" value="Unassembled WGS sequence"/>
</dbReference>
<evidence type="ECO:0000313" key="2">
    <source>
        <dbReference type="Proteomes" id="UP000187891"/>
    </source>
</evidence>
<dbReference type="STRING" id="1907666.DSM25559_3508"/>
<proteinExistence type="predicted"/>
<reference evidence="2" key="1">
    <citation type="submission" date="2016-10" db="EMBL/GenBank/DDBJ databases">
        <authorList>
            <person name="Wibberg D."/>
        </authorList>
    </citation>
    <scope>NUCLEOTIDE SEQUENCE [LARGE SCALE GENOMIC DNA]</scope>
</reference>
<accession>A0A1R3TYG7</accession>
<protein>
    <submittedName>
        <fullName evidence="1">Uncharacterized protein</fullName>
    </submittedName>
</protein>
<sequence>MLVELSLKDRLRAARRILFSSDDDVMLCSFCGQSRNHGGDIRTMLASRAAA</sequence>
<gene>
    <name evidence="1" type="ORF">DSM25559_3508</name>
</gene>
<name>A0A1R3TYG7_9HYPH</name>